<keyword evidence="2" id="KW-1185">Reference proteome</keyword>
<organism evidence="1 2">
    <name type="scientific">Rhizobium favelukesii</name>
    <dbReference type="NCBI Taxonomy" id="348824"/>
    <lineage>
        <taxon>Bacteria</taxon>
        <taxon>Pseudomonadati</taxon>
        <taxon>Pseudomonadota</taxon>
        <taxon>Alphaproteobacteria</taxon>
        <taxon>Hyphomicrobiales</taxon>
        <taxon>Rhizobiaceae</taxon>
        <taxon>Rhizobium/Agrobacterium group</taxon>
        <taxon>Rhizobium</taxon>
    </lineage>
</organism>
<proteinExistence type="predicted"/>
<dbReference type="HOGENOM" id="CLU_2603618_0_0_5"/>
<keyword evidence="1" id="KW-0614">Plasmid</keyword>
<dbReference type="KEGG" id="rhl:LPU83_pLPU83c_0515"/>
<reference evidence="1" key="1">
    <citation type="submission" date="2013-11" db="EMBL/GenBank/DDBJ databases">
        <title>Draft genome sequence of the broad-host-range Rhizobium sp. LPU83 strain, a member of the low-genetic diversity Oregon-like Rhizobium sp. group.</title>
        <authorList>
            <person name="Wibberg D."/>
            <person name="Puehler A."/>
            <person name="Schlueter A."/>
        </authorList>
    </citation>
    <scope>NUCLEOTIDE SEQUENCE [LARGE SCALE GENOMIC DNA]</scope>
    <source>
        <strain evidence="1">LPU83</strain>
        <plasmid evidence="1">pLPU83c</plasmid>
    </source>
</reference>
<sequence>MPLNFFNIFDYSDSQVDAITEAVKAWCGLNGVDAESECARAATAVAIDLLSRDPSASCEGLLKALSLKMSANKDGEPSC</sequence>
<evidence type="ECO:0000313" key="2">
    <source>
        <dbReference type="Proteomes" id="UP000019443"/>
    </source>
</evidence>
<dbReference type="PATRIC" id="fig|348824.6.peg.5258"/>
<dbReference type="Proteomes" id="UP000019443">
    <property type="component" value="Plasmid pLPU83c"/>
</dbReference>
<dbReference type="AlphaFoldDB" id="W6RIU9"/>
<name>W6RIU9_9HYPH</name>
<dbReference type="RefSeq" id="WP_024314135.1">
    <property type="nucleotide sequence ID" value="NZ_ATTO01000009.1"/>
</dbReference>
<geneLocation type="plasmid" evidence="1 2">
    <name>pLPU83c</name>
</geneLocation>
<gene>
    <name evidence="1" type="ORF">LPU83_pLPU83c_0515</name>
</gene>
<evidence type="ECO:0000313" key="1">
    <source>
        <dbReference type="EMBL" id="CDM61077.1"/>
    </source>
</evidence>
<dbReference type="EMBL" id="HG916854">
    <property type="protein sequence ID" value="CDM61077.1"/>
    <property type="molecule type" value="Genomic_DNA"/>
</dbReference>
<protein>
    <submittedName>
        <fullName evidence="1">Uncharacterized protein</fullName>
    </submittedName>
</protein>
<accession>W6RIU9</accession>